<accession>A0A4R7KTM4</accession>
<evidence type="ECO:0000259" key="2">
    <source>
        <dbReference type="Pfam" id="PF08486"/>
    </source>
</evidence>
<proteinExistence type="predicted"/>
<keyword evidence="1" id="KW-0812">Transmembrane</keyword>
<dbReference type="GO" id="GO:0030288">
    <property type="term" value="C:outer membrane-bounded periplasmic space"/>
    <property type="evidence" value="ECO:0007669"/>
    <property type="project" value="TreeGrafter"/>
</dbReference>
<evidence type="ECO:0000313" key="3">
    <source>
        <dbReference type="EMBL" id="TDT62398.1"/>
    </source>
</evidence>
<dbReference type="PANTHER" id="PTHR30032">
    <property type="entry name" value="N-ACETYLMURAMOYL-L-ALANINE AMIDASE-RELATED"/>
    <property type="match status" value="1"/>
</dbReference>
<dbReference type="InterPro" id="IPR013486">
    <property type="entry name" value="SpoIID/LytB"/>
</dbReference>
<keyword evidence="4" id="KW-1185">Reference proteome</keyword>
<keyword evidence="1" id="KW-1133">Transmembrane helix</keyword>
<dbReference type="GO" id="GO:0030435">
    <property type="term" value="P:sporulation resulting in formation of a cellular spore"/>
    <property type="evidence" value="ECO:0007669"/>
    <property type="project" value="InterPro"/>
</dbReference>
<keyword evidence="1" id="KW-0472">Membrane</keyword>
<feature type="transmembrane region" description="Helical" evidence="1">
    <location>
        <begin position="12"/>
        <end position="32"/>
    </location>
</feature>
<dbReference type="NCBIfam" id="TIGR02870">
    <property type="entry name" value="spore_II_D"/>
    <property type="match status" value="1"/>
</dbReference>
<name>A0A4R7KTM4_9CLOT</name>
<dbReference type="AlphaFoldDB" id="A0A4R7KTM4"/>
<dbReference type="InterPro" id="IPR014225">
    <property type="entry name" value="Spore_II_D_firmicutes"/>
</dbReference>
<dbReference type="Proteomes" id="UP000295325">
    <property type="component" value="Unassembled WGS sequence"/>
</dbReference>
<dbReference type="OrthoDB" id="9794671at2"/>
<evidence type="ECO:0000256" key="1">
    <source>
        <dbReference type="SAM" id="Phobius"/>
    </source>
</evidence>
<sequence>MKGGKLLRRILIYILSVILLTLFIPIIILGNIGEGIGLPQNIIPQAVSNSSKGNDESIKIKVYMSKTTKKIEEMDLEEYVKGVVAAEMPASWGIEALKAQAIAARTYAVARMSQFGGKESHEGAAVCDDVHCQAWISKEDRMKNWDLSVASEYWNKIENAVEATRGQIMTYDGKLASLVKYFSTSNGWTENSKEVFGYEAPYLVSVESSGEEVSKTFKSTKEISKADFIKKMVEYDNKIKKEGEPELKLSSKTLSTEIKILGWTEGKRVKAIKIGNKTYSGVDVRWAMGLSSADFNVKVTSSKVIFDVRGNGHGVGMSQWGAKAMADKGSKYDEILKHYYTGIAINKISDISKK</sequence>
<dbReference type="EMBL" id="SOAZ01000004">
    <property type="protein sequence ID" value="TDT62398.1"/>
    <property type="molecule type" value="Genomic_DNA"/>
</dbReference>
<reference evidence="3 4" key="1">
    <citation type="submission" date="2019-03" db="EMBL/GenBank/DDBJ databases">
        <title>Genomic Encyclopedia of Type Strains, Phase IV (KMG-IV): sequencing the most valuable type-strain genomes for metagenomic binning, comparative biology and taxonomic classification.</title>
        <authorList>
            <person name="Goeker M."/>
        </authorList>
    </citation>
    <scope>NUCLEOTIDE SEQUENCE [LARGE SCALE GENOMIC DNA]</scope>
    <source>
        <strain evidence="3 4">DSM 24455</strain>
    </source>
</reference>
<protein>
    <submittedName>
        <fullName evidence="3">Stage II sporulation protein D</fullName>
    </submittedName>
</protein>
<organism evidence="3 4">
    <name type="scientific">Fonticella tunisiensis</name>
    <dbReference type="NCBI Taxonomy" id="1096341"/>
    <lineage>
        <taxon>Bacteria</taxon>
        <taxon>Bacillati</taxon>
        <taxon>Bacillota</taxon>
        <taxon>Clostridia</taxon>
        <taxon>Eubacteriales</taxon>
        <taxon>Clostridiaceae</taxon>
        <taxon>Fonticella</taxon>
    </lineage>
</organism>
<gene>
    <name evidence="3" type="ORF">EDD71_104123</name>
</gene>
<dbReference type="InterPro" id="IPR013693">
    <property type="entry name" value="SpoIID/LytB_N"/>
</dbReference>
<dbReference type="PANTHER" id="PTHR30032:SF4">
    <property type="entry name" value="AMIDASE ENHANCER"/>
    <property type="match status" value="1"/>
</dbReference>
<dbReference type="InterPro" id="IPR051922">
    <property type="entry name" value="Bact_Sporulation_Assoc"/>
</dbReference>
<dbReference type="Pfam" id="PF08486">
    <property type="entry name" value="SpoIID"/>
    <property type="match status" value="1"/>
</dbReference>
<dbReference type="NCBIfam" id="TIGR02669">
    <property type="entry name" value="SpoIID_LytB"/>
    <property type="match status" value="1"/>
</dbReference>
<feature type="domain" description="Sporulation stage II protein D amidase enhancer LytB N-terminal" evidence="2">
    <location>
        <begin position="66"/>
        <end position="171"/>
    </location>
</feature>
<comment type="caution">
    <text evidence="3">The sequence shown here is derived from an EMBL/GenBank/DDBJ whole genome shotgun (WGS) entry which is preliminary data.</text>
</comment>
<evidence type="ECO:0000313" key="4">
    <source>
        <dbReference type="Proteomes" id="UP000295325"/>
    </source>
</evidence>